<keyword evidence="1" id="KW-1133">Transmembrane helix</keyword>
<dbReference type="AlphaFoldDB" id="A0A2V1CX17"/>
<organism evidence="2 3">
    <name type="scientific">Periconia macrospinosa</name>
    <dbReference type="NCBI Taxonomy" id="97972"/>
    <lineage>
        <taxon>Eukaryota</taxon>
        <taxon>Fungi</taxon>
        <taxon>Dikarya</taxon>
        <taxon>Ascomycota</taxon>
        <taxon>Pezizomycotina</taxon>
        <taxon>Dothideomycetes</taxon>
        <taxon>Pleosporomycetidae</taxon>
        <taxon>Pleosporales</taxon>
        <taxon>Massarineae</taxon>
        <taxon>Periconiaceae</taxon>
        <taxon>Periconia</taxon>
    </lineage>
</organism>
<feature type="transmembrane region" description="Helical" evidence="1">
    <location>
        <begin position="12"/>
        <end position="36"/>
    </location>
</feature>
<name>A0A2V1CX17_9PLEO</name>
<dbReference type="OrthoDB" id="3900342at2759"/>
<proteinExistence type="predicted"/>
<feature type="non-terminal residue" evidence="2">
    <location>
        <position position="1"/>
    </location>
</feature>
<dbReference type="Proteomes" id="UP000244855">
    <property type="component" value="Unassembled WGS sequence"/>
</dbReference>
<protein>
    <submittedName>
        <fullName evidence="2">Uncharacterized protein</fullName>
    </submittedName>
</protein>
<keyword evidence="1" id="KW-0472">Membrane</keyword>
<evidence type="ECO:0000313" key="3">
    <source>
        <dbReference type="Proteomes" id="UP000244855"/>
    </source>
</evidence>
<reference evidence="2 3" key="1">
    <citation type="journal article" date="2018" name="Sci. Rep.">
        <title>Comparative genomics provides insights into the lifestyle and reveals functional heterogeneity of dark septate endophytic fungi.</title>
        <authorList>
            <person name="Knapp D.G."/>
            <person name="Nemeth J.B."/>
            <person name="Barry K."/>
            <person name="Hainaut M."/>
            <person name="Henrissat B."/>
            <person name="Johnson J."/>
            <person name="Kuo A."/>
            <person name="Lim J.H.P."/>
            <person name="Lipzen A."/>
            <person name="Nolan M."/>
            <person name="Ohm R.A."/>
            <person name="Tamas L."/>
            <person name="Grigoriev I.V."/>
            <person name="Spatafora J.W."/>
            <person name="Nagy L.G."/>
            <person name="Kovacs G.M."/>
        </authorList>
    </citation>
    <scope>NUCLEOTIDE SEQUENCE [LARGE SCALE GENOMIC DNA]</scope>
    <source>
        <strain evidence="2 3">DSE2036</strain>
    </source>
</reference>
<dbReference type="STRING" id="97972.A0A2V1CX17"/>
<gene>
    <name evidence="2" type="ORF">DM02DRAFT_548544</name>
</gene>
<sequence length="77" mass="8730">RPGYFWMTGVVGDIVLALSSIYIMAFIVIFCFPYYLPTEASTMNYTSLMTGGLSIFIALWLQMKKDYVGPQYVPGRD</sequence>
<keyword evidence="3" id="KW-1185">Reference proteome</keyword>
<evidence type="ECO:0000256" key="1">
    <source>
        <dbReference type="SAM" id="Phobius"/>
    </source>
</evidence>
<evidence type="ECO:0000313" key="2">
    <source>
        <dbReference type="EMBL" id="PVH90024.1"/>
    </source>
</evidence>
<feature type="transmembrane region" description="Helical" evidence="1">
    <location>
        <begin position="42"/>
        <end position="61"/>
    </location>
</feature>
<accession>A0A2V1CX17</accession>
<dbReference type="EMBL" id="KZ806851">
    <property type="protein sequence ID" value="PVH90024.1"/>
    <property type="molecule type" value="Genomic_DNA"/>
</dbReference>
<keyword evidence="1" id="KW-0812">Transmembrane</keyword>